<dbReference type="Pfam" id="PF00701">
    <property type="entry name" value="DHDPS"/>
    <property type="match status" value="1"/>
</dbReference>
<dbReference type="PIRSF" id="PIRSF001365">
    <property type="entry name" value="DHDPS"/>
    <property type="match status" value="1"/>
</dbReference>
<comment type="caution">
    <text evidence="4">The sequence shown here is derived from an EMBL/GenBank/DDBJ whole genome shotgun (WGS) entry which is preliminary data.</text>
</comment>
<sequence length="330" mass="34690">MPDVADHTGHPVSGVTIPLVTALDERGRPDAPAVRPLLAHLAAGGVTTLMLAGTNGEGPLLPADAVRSYAAEVAAMWGEIGGASARIMVTAAGTGTRETLRRIEVLAGLDLDAVVVLAPFYFRHTERELLAHFRAAAAHGRPVVIYNSPGYTGNPLTVPLVRRLLDQPEIVGLKDSSGDPALFGGFCDLTRERADFGVAQGAERRLAEGLRQGAAGLVPGVGMLAPALCTDLFRLARAGDHTEADRLQRDVDHAEADRLQHDVGRLADLFSVRPGASGIVVMKTALHLLGLCPPHAGEPFLPCTETELTALRTALAGVDDLVHRPVPQSS</sequence>
<keyword evidence="5" id="KW-1185">Reference proteome</keyword>
<evidence type="ECO:0000313" key="4">
    <source>
        <dbReference type="EMBL" id="GAA4636708.1"/>
    </source>
</evidence>
<proteinExistence type="inferred from homology"/>
<comment type="similarity">
    <text evidence="1 3">Belongs to the DapA family.</text>
</comment>
<dbReference type="RefSeq" id="WP_345439679.1">
    <property type="nucleotide sequence ID" value="NZ_BAABHK010000018.1"/>
</dbReference>
<dbReference type="PANTHER" id="PTHR12128:SF66">
    <property type="entry name" value="4-HYDROXY-2-OXOGLUTARATE ALDOLASE, MITOCHONDRIAL"/>
    <property type="match status" value="1"/>
</dbReference>
<dbReference type="Gene3D" id="3.20.20.70">
    <property type="entry name" value="Aldolase class I"/>
    <property type="match status" value="1"/>
</dbReference>
<gene>
    <name evidence="4" type="ORF">GCM10023196_087530</name>
</gene>
<dbReference type="Proteomes" id="UP001501442">
    <property type="component" value="Unassembled WGS sequence"/>
</dbReference>
<dbReference type="PANTHER" id="PTHR12128">
    <property type="entry name" value="DIHYDRODIPICOLINATE SYNTHASE"/>
    <property type="match status" value="1"/>
</dbReference>
<evidence type="ECO:0000256" key="1">
    <source>
        <dbReference type="ARBA" id="ARBA00007592"/>
    </source>
</evidence>
<reference evidence="5" key="1">
    <citation type="journal article" date="2019" name="Int. J. Syst. Evol. Microbiol.">
        <title>The Global Catalogue of Microorganisms (GCM) 10K type strain sequencing project: providing services to taxonomists for standard genome sequencing and annotation.</title>
        <authorList>
            <consortium name="The Broad Institute Genomics Platform"/>
            <consortium name="The Broad Institute Genome Sequencing Center for Infectious Disease"/>
            <person name="Wu L."/>
            <person name="Ma J."/>
        </authorList>
    </citation>
    <scope>NUCLEOTIDE SEQUENCE [LARGE SCALE GENOMIC DNA]</scope>
    <source>
        <strain evidence="5">JCM 17939</strain>
    </source>
</reference>
<dbReference type="CDD" id="cd00408">
    <property type="entry name" value="DHDPS-like"/>
    <property type="match status" value="1"/>
</dbReference>
<protein>
    <submittedName>
        <fullName evidence="4">Dihydrodipicolinate synthase family protein</fullName>
    </submittedName>
</protein>
<dbReference type="EMBL" id="BAABHK010000018">
    <property type="protein sequence ID" value="GAA4636708.1"/>
    <property type="molecule type" value="Genomic_DNA"/>
</dbReference>
<organism evidence="4 5">
    <name type="scientific">Actinoallomurus vinaceus</name>
    <dbReference type="NCBI Taxonomy" id="1080074"/>
    <lineage>
        <taxon>Bacteria</taxon>
        <taxon>Bacillati</taxon>
        <taxon>Actinomycetota</taxon>
        <taxon>Actinomycetes</taxon>
        <taxon>Streptosporangiales</taxon>
        <taxon>Thermomonosporaceae</taxon>
        <taxon>Actinoallomurus</taxon>
    </lineage>
</organism>
<dbReference type="SMART" id="SM01130">
    <property type="entry name" value="DHDPS"/>
    <property type="match status" value="1"/>
</dbReference>
<dbReference type="InterPro" id="IPR013785">
    <property type="entry name" value="Aldolase_TIM"/>
</dbReference>
<dbReference type="SUPFAM" id="SSF51569">
    <property type="entry name" value="Aldolase"/>
    <property type="match status" value="1"/>
</dbReference>
<dbReference type="InterPro" id="IPR002220">
    <property type="entry name" value="DapA-like"/>
</dbReference>
<evidence type="ECO:0000313" key="5">
    <source>
        <dbReference type="Proteomes" id="UP001501442"/>
    </source>
</evidence>
<accession>A0ABP8URC1</accession>
<evidence type="ECO:0000256" key="2">
    <source>
        <dbReference type="ARBA" id="ARBA00023239"/>
    </source>
</evidence>
<keyword evidence="2 3" id="KW-0456">Lyase</keyword>
<name>A0ABP8URC1_9ACTN</name>
<dbReference type="PRINTS" id="PR00146">
    <property type="entry name" value="DHPICSNTHASE"/>
</dbReference>
<evidence type="ECO:0000256" key="3">
    <source>
        <dbReference type="PIRNR" id="PIRNR001365"/>
    </source>
</evidence>